<dbReference type="RefSeq" id="WP_038606208.1">
    <property type="nucleotide sequence ID" value="NZ_CP008944.1"/>
</dbReference>
<feature type="transmembrane region" description="Helical" evidence="2">
    <location>
        <begin position="44"/>
        <end position="65"/>
    </location>
</feature>
<dbReference type="Proteomes" id="UP000028504">
    <property type="component" value="Chromosome"/>
</dbReference>
<sequence length="264" mass="29398">MANANKAAAKAAKKEEKQEKRAQRKRNSGQLWQAFNIQRKQDKWLIPLMLVALLVPALVLFGLGFLFGGQWFMLVLGLASGVLAAFWLMTRRIERSVYDKAQDQPGAAGWALENMRNTVGVVWFTKTSVAMTTHLDAVHRVVGVPGIVLVGEGEPHRLKPLMAQQKRRLNRLVGGVPIYEIFVGSGEGQVPLKRLQREMIKLPRNYKKDDVYPINSRIEAMDNHGAGGNPQAGLPKGPLPKGARISGMNRRARRAQERSNKGHK</sequence>
<keyword evidence="2" id="KW-1133">Transmembrane helix</keyword>
<feature type="compositionally biased region" description="Basic and acidic residues" evidence="1">
    <location>
        <begin position="12"/>
        <end position="21"/>
    </location>
</feature>
<feature type="compositionally biased region" description="Basic and acidic residues" evidence="1">
    <location>
        <begin position="254"/>
        <end position="264"/>
    </location>
</feature>
<evidence type="ECO:0000313" key="3">
    <source>
        <dbReference type="EMBL" id="AIG64464.1"/>
    </source>
</evidence>
<evidence type="ECO:0000256" key="1">
    <source>
        <dbReference type="SAM" id="MobiDB-lite"/>
    </source>
</evidence>
<keyword evidence="2" id="KW-0472">Membrane</keyword>
<feature type="compositionally biased region" description="Low complexity" evidence="1">
    <location>
        <begin position="1"/>
        <end position="10"/>
    </location>
</feature>
<organism evidence="3 4">
    <name type="scientific">Corynebacterium atypicum</name>
    <dbReference type="NCBI Taxonomy" id="191610"/>
    <lineage>
        <taxon>Bacteria</taxon>
        <taxon>Bacillati</taxon>
        <taxon>Actinomycetota</taxon>
        <taxon>Actinomycetes</taxon>
        <taxon>Mycobacteriales</taxon>
        <taxon>Corynebacteriaceae</taxon>
        <taxon>Corynebacterium</taxon>
    </lineage>
</organism>
<feature type="region of interest" description="Disordered" evidence="1">
    <location>
        <begin position="1"/>
        <end position="27"/>
    </location>
</feature>
<dbReference type="Pfam" id="PF13829">
    <property type="entry name" value="DUF4191"/>
    <property type="match status" value="1"/>
</dbReference>
<gene>
    <name evidence="3" type="ORF">CATYP_07550</name>
</gene>
<name>A0ABN4DDF4_9CORY</name>
<accession>A0ABN4DDF4</accession>
<dbReference type="EMBL" id="CP008944">
    <property type="protein sequence ID" value="AIG64464.1"/>
    <property type="molecule type" value="Genomic_DNA"/>
</dbReference>
<keyword evidence="4" id="KW-1185">Reference proteome</keyword>
<keyword evidence="2" id="KW-0812">Transmembrane</keyword>
<proteinExistence type="predicted"/>
<evidence type="ECO:0000256" key="2">
    <source>
        <dbReference type="SAM" id="Phobius"/>
    </source>
</evidence>
<evidence type="ECO:0000313" key="4">
    <source>
        <dbReference type="Proteomes" id="UP000028504"/>
    </source>
</evidence>
<feature type="transmembrane region" description="Helical" evidence="2">
    <location>
        <begin position="71"/>
        <end position="90"/>
    </location>
</feature>
<reference evidence="3 4" key="1">
    <citation type="submission" date="2014-07" db="EMBL/GenBank/DDBJ databases">
        <title>Complete genome sequence of Corynebacterium atypicum DSM 44849: identifiction of the mycolic acid biosynthesis genes.</title>
        <authorList>
            <person name="Tippelt A."/>
            <person name="Mollmann S."/>
            <person name="Albersmeier A."/>
            <person name="Jaenicke S."/>
            <person name="Ruckert C."/>
            <person name="Tauch A."/>
        </authorList>
    </citation>
    <scope>NUCLEOTIDE SEQUENCE [LARGE SCALE GENOMIC DNA]</scope>
    <source>
        <strain evidence="3 4">R2070</strain>
    </source>
</reference>
<dbReference type="InterPro" id="IPR025445">
    <property type="entry name" value="DUF4191"/>
</dbReference>
<protein>
    <submittedName>
        <fullName evidence="3">Membrane protein</fullName>
    </submittedName>
</protein>
<feature type="region of interest" description="Disordered" evidence="1">
    <location>
        <begin position="221"/>
        <end position="264"/>
    </location>
</feature>